<sequence length="500" mass="55543">MPHSNTNTTSTPDSPTTHIRQPTTFGSSAELTITTQLNNLKNHSANVVTAMEIHCKLGHISFRRLYDIRSRLPQGPTCNPNKMQPCTFYLQCLLVGTLLGIWSGVVGAFAALRAHLSANSFHCTPASACAFTLVIEILKCFKRSTASRLLNLFLLRVRENVYGGIGFRVGKALDDCYEFGEGGVQRPLRCHTDLQCCLPAPELSNSPFGCLPAPVEATSPHLAAYQLPGCLKAPMRWLKHCITTDAELIDPITPNEILKYGVKLRCGSDTNPFTVGFTSQCLIKNLCQAYNTADGKIVLSGNELIVVGYIDVAGHFRLTKLMLSSHRRGTDYDDILRPLFEQVNIVLGSKVTPLFLMSNGSDAIYNGFLSVLPENAYVHLMCFARAERNIKKTINQLKIFRISRSLQECQLHYNELTSTCQKEANRQSFVTPPGYPLTNNSIESFNKQIKTQYPERDRLSFGELFAICGEIIKDYGTGPLRKEFSLHRPSDAALAKRGDR</sequence>
<dbReference type="AlphaFoldDB" id="A0A4P9YFQ0"/>
<keyword evidence="2" id="KW-0472">Membrane</keyword>
<name>A0A4P9YFQ0_ROZAC</name>
<reference evidence="4" key="1">
    <citation type="journal article" date="2018" name="Nat. Microbiol.">
        <title>Leveraging single-cell genomics to expand the fungal tree of life.</title>
        <authorList>
            <person name="Ahrendt S.R."/>
            <person name="Quandt C.A."/>
            <person name="Ciobanu D."/>
            <person name="Clum A."/>
            <person name="Salamov A."/>
            <person name="Andreopoulos B."/>
            <person name="Cheng J.F."/>
            <person name="Woyke T."/>
            <person name="Pelin A."/>
            <person name="Henrissat B."/>
            <person name="Reynolds N.K."/>
            <person name="Benny G.L."/>
            <person name="Smith M.E."/>
            <person name="James T.Y."/>
            <person name="Grigoriev I.V."/>
        </authorList>
    </citation>
    <scope>NUCLEOTIDE SEQUENCE [LARGE SCALE GENOMIC DNA]</scope>
    <source>
        <strain evidence="4">CSF55</strain>
    </source>
</reference>
<organism evidence="3 4">
    <name type="scientific">Rozella allomycis (strain CSF55)</name>
    <dbReference type="NCBI Taxonomy" id="988480"/>
    <lineage>
        <taxon>Eukaryota</taxon>
        <taxon>Fungi</taxon>
        <taxon>Fungi incertae sedis</taxon>
        <taxon>Cryptomycota</taxon>
        <taxon>Cryptomycota incertae sedis</taxon>
        <taxon>Rozella</taxon>
    </lineage>
</organism>
<protein>
    <recommendedName>
        <fullName evidence="5">MULE transposase domain-containing protein</fullName>
    </recommendedName>
</protein>
<gene>
    <name evidence="3" type="ORF">ROZALSC1DRAFT_24209</name>
</gene>
<accession>A0A4P9YFQ0</accession>
<evidence type="ECO:0000313" key="3">
    <source>
        <dbReference type="EMBL" id="RKP17431.1"/>
    </source>
</evidence>
<keyword evidence="2" id="KW-0812">Transmembrane</keyword>
<keyword evidence="2" id="KW-1133">Transmembrane helix</keyword>
<evidence type="ECO:0000256" key="2">
    <source>
        <dbReference type="SAM" id="Phobius"/>
    </source>
</evidence>
<dbReference type="EMBL" id="ML005844">
    <property type="protein sequence ID" value="RKP17431.1"/>
    <property type="molecule type" value="Genomic_DNA"/>
</dbReference>
<evidence type="ECO:0000256" key="1">
    <source>
        <dbReference type="SAM" id="MobiDB-lite"/>
    </source>
</evidence>
<evidence type="ECO:0000313" key="4">
    <source>
        <dbReference type="Proteomes" id="UP000281549"/>
    </source>
</evidence>
<feature type="region of interest" description="Disordered" evidence="1">
    <location>
        <begin position="1"/>
        <end position="23"/>
    </location>
</feature>
<feature type="compositionally biased region" description="Low complexity" evidence="1">
    <location>
        <begin position="1"/>
        <end position="18"/>
    </location>
</feature>
<proteinExistence type="predicted"/>
<dbReference type="Proteomes" id="UP000281549">
    <property type="component" value="Unassembled WGS sequence"/>
</dbReference>
<feature type="transmembrane region" description="Helical" evidence="2">
    <location>
        <begin position="88"/>
        <end position="112"/>
    </location>
</feature>
<evidence type="ECO:0008006" key="5">
    <source>
        <dbReference type="Google" id="ProtNLM"/>
    </source>
</evidence>